<evidence type="ECO:0000313" key="1">
    <source>
        <dbReference type="EMBL" id="TNN75627.1"/>
    </source>
</evidence>
<dbReference type="AlphaFoldDB" id="A0A4Z2ICK1"/>
<dbReference type="EMBL" id="SRLO01000101">
    <property type="protein sequence ID" value="TNN75627.1"/>
    <property type="molecule type" value="Genomic_DNA"/>
</dbReference>
<evidence type="ECO:0000313" key="2">
    <source>
        <dbReference type="Proteomes" id="UP000314294"/>
    </source>
</evidence>
<gene>
    <name evidence="1" type="ORF">EYF80_014177</name>
</gene>
<protein>
    <submittedName>
        <fullName evidence="1">Uncharacterized protein</fullName>
    </submittedName>
</protein>
<reference evidence="1 2" key="1">
    <citation type="submission" date="2019-03" db="EMBL/GenBank/DDBJ databases">
        <title>First draft genome of Liparis tanakae, snailfish: a comprehensive survey of snailfish specific genes.</title>
        <authorList>
            <person name="Kim W."/>
            <person name="Song I."/>
            <person name="Jeong J.-H."/>
            <person name="Kim D."/>
            <person name="Kim S."/>
            <person name="Ryu S."/>
            <person name="Song J.Y."/>
            <person name="Lee S.K."/>
        </authorList>
    </citation>
    <scope>NUCLEOTIDE SEQUENCE [LARGE SCALE GENOMIC DNA]</scope>
    <source>
        <tissue evidence="1">Muscle</tissue>
    </source>
</reference>
<sequence>MHEESTPSSRVCHSSPSCLPLMTTVTGPSDHHHGLPQTAGLTQSRGGVSVCDSTHCLTIYRQHLIVFLNGALLSCQAAGKHFVDLDRYNERGPLDLAVSEAGPDSWILPPCPCFLHTAPGMALPPSLCLLTQGPGIIGLALLRFLLPGGPASCQGRLPLCTVFDPQQSHRPRSLRSRRSLQLRLEMQRIHSRDRQDLMDLGSVGIYLHMDPVRPYGDLAGRCLVPVDGVAFGQCDYWLELLIVVLLPQCALQCQGPTVVRK</sequence>
<organism evidence="1 2">
    <name type="scientific">Liparis tanakae</name>
    <name type="common">Tanaka's snailfish</name>
    <dbReference type="NCBI Taxonomy" id="230148"/>
    <lineage>
        <taxon>Eukaryota</taxon>
        <taxon>Metazoa</taxon>
        <taxon>Chordata</taxon>
        <taxon>Craniata</taxon>
        <taxon>Vertebrata</taxon>
        <taxon>Euteleostomi</taxon>
        <taxon>Actinopterygii</taxon>
        <taxon>Neopterygii</taxon>
        <taxon>Teleostei</taxon>
        <taxon>Neoteleostei</taxon>
        <taxon>Acanthomorphata</taxon>
        <taxon>Eupercaria</taxon>
        <taxon>Perciformes</taxon>
        <taxon>Cottioidei</taxon>
        <taxon>Cottales</taxon>
        <taxon>Liparidae</taxon>
        <taxon>Liparis</taxon>
    </lineage>
</organism>
<comment type="caution">
    <text evidence="1">The sequence shown here is derived from an EMBL/GenBank/DDBJ whole genome shotgun (WGS) entry which is preliminary data.</text>
</comment>
<accession>A0A4Z2ICK1</accession>
<keyword evidence="2" id="KW-1185">Reference proteome</keyword>
<dbReference type="Proteomes" id="UP000314294">
    <property type="component" value="Unassembled WGS sequence"/>
</dbReference>
<proteinExistence type="predicted"/>
<name>A0A4Z2ICK1_9TELE</name>